<dbReference type="PROSITE" id="PS00018">
    <property type="entry name" value="EF_HAND_1"/>
    <property type="match status" value="1"/>
</dbReference>
<evidence type="ECO:0000256" key="3">
    <source>
        <dbReference type="SAM" id="MobiDB-lite"/>
    </source>
</evidence>
<dbReference type="Gene3D" id="1.10.238.10">
    <property type="entry name" value="EF-hand"/>
    <property type="match status" value="1"/>
</dbReference>
<dbReference type="GO" id="GO:0005737">
    <property type="term" value="C:cytoplasm"/>
    <property type="evidence" value="ECO:0007669"/>
    <property type="project" value="TreeGrafter"/>
</dbReference>
<keyword evidence="7" id="KW-1185">Reference proteome</keyword>
<dbReference type="PANTHER" id="PTHR11216">
    <property type="entry name" value="EH DOMAIN"/>
    <property type="match status" value="1"/>
</dbReference>
<protein>
    <submittedName>
        <fullName evidence="6">RalBP1-associated Eps domain-containing protein 2</fullName>
    </submittedName>
</protein>
<name>A0A8J5ZXW5_GALPY</name>
<evidence type="ECO:0000313" key="6">
    <source>
        <dbReference type="EMBL" id="KAG8508857.1"/>
    </source>
</evidence>
<dbReference type="GO" id="GO:0005886">
    <property type="term" value="C:plasma membrane"/>
    <property type="evidence" value="ECO:0007669"/>
    <property type="project" value="TreeGrafter"/>
</dbReference>
<dbReference type="InterPro" id="IPR000261">
    <property type="entry name" value="EH_dom"/>
</dbReference>
<dbReference type="CDD" id="cd00052">
    <property type="entry name" value="EH"/>
    <property type="match status" value="1"/>
</dbReference>
<dbReference type="InterPro" id="IPR011992">
    <property type="entry name" value="EF-hand-dom_pair"/>
</dbReference>
<reference evidence="6" key="1">
    <citation type="journal article" date="2021" name="Evol. Appl.">
        <title>The genome of the Pyrenean desman and the effects of bottlenecks and inbreeding on the genomic landscape of an endangered species.</title>
        <authorList>
            <person name="Escoda L."/>
            <person name="Castresana J."/>
        </authorList>
    </citation>
    <scope>NUCLEOTIDE SEQUENCE</scope>
    <source>
        <strain evidence="6">IBE-C5619</strain>
    </source>
</reference>
<dbReference type="InterPro" id="IPR018247">
    <property type="entry name" value="EF_Hand_1_Ca_BS"/>
</dbReference>
<dbReference type="InterPro" id="IPR002048">
    <property type="entry name" value="EF_hand_dom"/>
</dbReference>
<dbReference type="Proteomes" id="UP000700334">
    <property type="component" value="Unassembled WGS sequence"/>
</dbReference>
<feature type="compositionally biased region" description="Polar residues" evidence="3">
    <location>
        <begin position="133"/>
        <end position="150"/>
    </location>
</feature>
<dbReference type="GO" id="GO:0006897">
    <property type="term" value="P:endocytosis"/>
    <property type="evidence" value="ECO:0007669"/>
    <property type="project" value="TreeGrafter"/>
</dbReference>
<keyword evidence="2" id="KW-0106">Calcium</keyword>
<evidence type="ECO:0000259" key="5">
    <source>
        <dbReference type="PROSITE" id="PS50222"/>
    </source>
</evidence>
<dbReference type="GO" id="GO:0005509">
    <property type="term" value="F:calcium ion binding"/>
    <property type="evidence" value="ECO:0007669"/>
    <property type="project" value="InterPro"/>
</dbReference>
<feature type="domain" description="EF-hand" evidence="5">
    <location>
        <begin position="359"/>
        <end position="394"/>
    </location>
</feature>
<dbReference type="Pfam" id="PF12763">
    <property type="entry name" value="EH"/>
    <property type="match status" value="1"/>
</dbReference>
<proteinExistence type="predicted"/>
<organism evidence="6 7">
    <name type="scientific">Galemys pyrenaicus</name>
    <name type="common">Iberian desman</name>
    <name type="synonym">Pyrenean desman</name>
    <dbReference type="NCBI Taxonomy" id="202257"/>
    <lineage>
        <taxon>Eukaryota</taxon>
        <taxon>Metazoa</taxon>
        <taxon>Chordata</taxon>
        <taxon>Craniata</taxon>
        <taxon>Vertebrata</taxon>
        <taxon>Euteleostomi</taxon>
        <taxon>Mammalia</taxon>
        <taxon>Eutheria</taxon>
        <taxon>Laurasiatheria</taxon>
        <taxon>Eulipotyphla</taxon>
        <taxon>Talpidae</taxon>
        <taxon>Galemys</taxon>
    </lineage>
</organism>
<accession>A0A8J5ZXW5</accession>
<keyword evidence="1" id="KW-0479">Metal-binding</keyword>
<dbReference type="SMART" id="SM00027">
    <property type="entry name" value="EH"/>
    <property type="match status" value="1"/>
</dbReference>
<feature type="domain" description="EH" evidence="4">
    <location>
        <begin position="326"/>
        <end position="410"/>
    </location>
</feature>
<dbReference type="PROSITE" id="PS50031">
    <property type="entry name" value="EH"/>
    <property type="match status" value="1"/>
</dbReference>
<evidence type="ECO:0000256" key="1">
    <source>
        <dbReference type="ARBA" id="ARBA00022723"/>
    </source>
</evidence>
<gene>
    <name evidence="6" type="ORF">J0S82_014481</name>
</gene>
<comment type="caution">
    <text evidence="6">The sequence shown here is derived from an EMBL/GenBank/DDBJ whole genome shotgun (WGS) entry which is preliminary data.</text>
</comment>
<dbReference type="AlphaFoldDB" id="A0A8J5ZXW5"/>
<evidence type="ECO:0000256" key="2">
    <source>
        <dbReference type="ARBA" id="ARBA00022837"/>
    </source>
</evidence>
<dbReference type="PANTHER" id="PTHR11216:SF64">
    <property type="entry name" value="RALBP1-ASSOCIATED EPS DOMAIN-CONTAINING PROTEIN 2"/>
    <property type="match status" value="1"/>
</dbReference>
<dbReference type="PROSITE" id="PS50222">
    <property type="entry name" value="EF_HAND_2"/>
    <property type="match status" value="1"/>
</dbReference>
<sequence length="496" mass="55340">MHVRRCACVRARASSVCAVPRMVIQPDRDGWERDWWTLLGSPSWPELPLPRFMMSKNDGDIRLGTPNELHGSKVQIPYLATEKSTFKRMDDEDKQLLLFTVLHLQEEPSLHPLVSLPAAVGLLENCSSRASLSSTPLNSALSGSLKQEAQSPVMSPLASPPSSPPHYQRVPLSHGYSKLRSGSEQMHPVQIQLRSEAGVSHGLTDWTTIPLGSGIRLSSPRQLWPARLPTGPGREGLPLRPGPVRRLVFIRAFLRRWSVFPAVLLKASGRGIRLSSTQKYVLSALLGQLLCRGAADVTSSESFSVEREAQDNSNYPDEPWRITEEQREYYVNQFRSLQPDPSSFISGSVAKNFFTKSKLSIPELSYIWELSDADCDGALTLPEFCAAFHLIVARKNGYPLPESLPPTLQPDHLQAAFPKPKWECALFDSYSESMPASQQPRDSNRMELLEQRTDEDDFQRSPSMRTVSARCRRGSAKRSVGPVCGSKQDALRLLLM</sequence>
<dbReference type="OrthoDB" id="10045710at2759"/>
<dbReference type="SUPFAM" id="SSF47473">
    <property type="entry name" value="EF-hand"/>
    <property type="match status" value="1"/>
</dbReference>
<dbReference type="EMBL" id="JAGFMF010011973">
    <property type="protein sequence ID" value="KAG8508857.1"/>
    <property type="molecule type" value="Genomic_DNA"/>
</dbReference>
<dbReference type="GO" id="GO:0016197">
    <property type="term" value="P:endosomal transport"/>
    <property type="evidence" value="ECO:0007669"/>
    <property type="project" value="TreeGrafter"/>
</dbReference>
<evidence type="ECO:0000313" key="7">
    <source>
        <dbReference type="Proteomes" id="UP000700334"/>
    </source>
</evidence>
<feature type="region of interest" description="Disordered" evidence="3">
    <location>
        <begin position="133"/>
        <end position="173"/>
    </location>
</feature>
<evidence type="ECO:0000259" key="4">
    <source>
        <dbReference type="PROSITE" id="PS50031"/>
    </source>
</evidence>